<feature type="transmembrane region" description="Helical" evidence="1">
    <location>
        <begin position="52"/>
        <end position="68"/>
    </location>
</feature>
<keyword evidence="1" id="KW-1133">Transmembrane helix</keyword>
<keyword evidence="1" id="KW-0812">Transmembrane</keyword>
<accession>A0A0L8GQP1</accession>
<evidence type="ECO:0000313" key="2">
    <source>
        <dbReference type="EMBL" id="KOF79197.1"/>
    </source>
</evidence>
<keyword evidence="1" id="KW-0472">Membrane</keyword>
<evidence type="ECO:0000256" key="1">
    <source>
        <dbReference type="SAM" id="Phobius"/>
    </source>
</evidence>
<protein>
    <submittedName>
        <fullName evidence="2">Uncharacterized protein</fullName>
    </submittedName>
</protein>
<reference evidence="2" key="1">
    <citation type="submission" date="2015-07" db="EMBL/GenBank/DDBJ databases">
        <title>MeaNS - Measles Nucleotide Surveillance Program.</title>
        <authorList>
            <person name="Tran T."/>
            <person name="Druce J."/>
        </authorList>
    </citation>
    <scope>NUCLEOTIDE SEQUENCE</scope>
    <source>
        <strain evidence="2">UCB-OBI-ISO-001</strain>
        <tissue evidence="2">Gonad</tissue>
    </source>
</reference>
<dbReference type="AlphaFoldDB" id="A0A0L8GQP1"/>
<sequence>MKCYAYLVAMSINMFLFLISELFFGVMMNLVLLLRQNLLSVSLPPENVQSPVPISTFLISYLLEYILLP</sequence>
<gene>
    <name evidence="2" type="ORF">OCBIM_22029802mg</name>
</gene>
<name>A0A0L8GQP1_OCTBM</name>
<proteinExistence type="predicted"/>
<dbReference type="EMBL" id="KQ420827">
    <property type="protein sequence ID" value="KOF79197.1"/>
    <property type="molecule type" value="Genomic_DNA"/>
</dbReference>
<feature type="transmembrane region" description="Helical" evidence="1">
    <location>
        <begin position="12"/>
        <end position="32"/>
    </location>
</feature>
<organism evidence="2">
    <name type="scientific">Octopus bimaculoides</name>
    <name type="common">California two-spotted octopus</name>
    <dbReference type="NCBI Taxonomy" id="37653"/>
    <lineage>
        <taxon>Eukaryota</taxon>
        <taxon>Metazoa</taxon>
        <taxon>Spiralia</taxon>
        <taxon>Lophotrochozoa</taxon>
        <taxon>Mollusca</taxon>
        <taxon>Cephalopoda</taxon>
        <taxon>Coleoidea</taxon>
        <taxon>Octopodiformes</taxon>
        <taxon>Octopoda</taxon>
        <taxon>Incirrata</taxon>
        <taxon>Octopodidae</taxon>
        <taxon>Octopus</taxon>
    </lineage>
</organism>